<dbReference type="Proteomes" id="UP001500326">
    <property type="component" value="Unassembled WGS sequence"/>
</dbReference>
<accession>A0ABN2SJ84</accession>
<gene>
    <name evidence="2" type="ORF">GCM10009777_22490</name>
</gene>
<evidence type="ECO:0000313" key="2">
    <source>
        <dbReference type="EMBL" id="GAA1987562.1"/>
    </source>
</evidence>
<feature type="chain" id="PRO_5045749356" evidence="1">
    <location>
        <begin position="30"/>
        <end position="128"/>
    </location>
</feature>
<reference evidence="2 3" key="1">
    <citation type="journal article" date="2019" name="Int. J. Syst. Evol. Microbiol.">
        <title>The Global Catalogue of Microorganisms (GCM) 10K type strain sequencing project: providing services to taxonomists for standard genome sequencing and annotation.</title>
        <authorList>
            <consortium name="The Broad Institute Genomics Platform"/>
            <consortium name="The Broad Institute Genome Sequencing Center for Infectious Disease"/>
            <person name="Wu L."/>
            <person name="Ma J."/>
        </authorList>
    </citation>
    <scope>NUCLEOTIDE SEQUENCE [LARGE SCALE GENOMIC DNA]</scope>
    <source>
        <strain evidence="2 3">JCM 14902</strain>
    </source>
</reference>
<dbReference type="PROSITE" id="PS51257">
    <property type="entry name" value="PROKAR_LIPOPROTEIN"/>
    <property type="match status" value="1"/>
</dbReference>
<keyword evidence="1" id="KW-0732">Signal</keyword>
<keyword evidence="3" id="KW-1185">Reference proteome</keyword>
<organism evidence="2 3">
    <name type="scientific">Microbacterium pumilum</name>
    <dbReference type="NCBI Taxonomy" id="344165"/>
    <lineage>
        <taxon>Bacteria</taxon>
        <taxon>Bacillati</taxon>
        <taxon>Actinomycetota</taxon>
        <taxon>Actinomycetes</taxon>
        <taxon>Micrococcales</taxon>
        <taxon>Microbacteriaceae</taxon>
        <taxon>Microbacterium</taxon>
    </lineage>
</organism>
<feature type="signal peptide" evidence="1">
    <location>
        <begin position="1"/>
        <end position="29"/>
    </location>
</feature>
<name>A0ABN2SJ84_9MICO</name>
<protein>
    <submittedName>
        <fullName evidence="2">Uncharacterized protein</fullName>
    </submittedName>
</protein>
<evidence type="ECO:0000256" key="1">
    <source>
        <dbReference type="SAM" id="SignalP"/>
    </source>
</evidence>
<evidence type="ECO:0000313" key="3">
    <source>
        <dbReference type="Proteomes" id="UP001500326"/>
    </source>
</evidence>
<sequence>MSNALRRMGAPAAALLLLALAGCATGTPAALDLPPSCGEYTLGQGESIPDEAVDCMAAAGEAGATLTVTSPTTEGDPILTVYTAMPDGSVEVYADMTEDRFGGGISVQICPEAVSVLDLGGCEEEPVD</sequence>
<dbReference type="RefSeq" id="WP_344061939.1">
    <property type="nucleotide sequence ID" value="NZ_BAAAOH010000001.1"/>
</dbReference>
<proteinExistence type="predicted"/>
<dbReference type="EMBL" id="BAAAOH010000001">
    <property type="protein sequence ID" value="GAA1987562.1"/>
    <property type="molecule type" value="Genomic_DNA"/>
</dbReference>
<comment type="caution">
    <text evidence="2">The sequence shown here is derived from an EMBL/GenBank/DDBJ whole genome shotgun (WGS) entry which is preliminary data.</text>
</comment>